<accession>S8BGQ1</accession>
<comment type="caution">
    <text evidence="2">The sequence shown here is derived from an EMBL/GenBank/DDBJ whole genome shotgun (WGS) entry which is preliminary data.</text>
</comment>
<sequence>MGQLENLPTEILLDIFGLFPTQYEKRPDLFNLSLVNRRLNEIANSLLYSAVTLEYQHVQDFNISTQIASKNQYHKMNHIRKITILEIETSSTVEDDRSRQEHDLARSNNVASFIGNLEKDQLHSIDADSIGLLQSIDWSSQTSITSVDFQVPDHITDESASLLQQQINISCPNLRSLHASKIREDLLPILQQFMSISGPSLEHVELLFDPDCLVETSTNLDSGARIIALLSSEHSEECESTKWAMVRPKYGRLKSLLIKNLSRPHYLTVLFPYIEDLTTVQSLMLVELEPLLTFTAMYLPKMTNITSITLWTSTNNIEEIERFLENCSPLKVLLLLLSNLKAPRYPASRFIKRHERLRKLALIFEDGSNRLLYLNNSDPYLNLHDLKYFEELEELMFVVEISEMINIPLMKNLRLVHFFGFKITREITTMFIIEDSLSKKPRFSQLEVAIHCGEEDDLHAQNLPEHSVVLRPDSHNKFHINLMGMTLATDLDSIHPGQSLMFELVHGGMEFDIPAASKDFRLSLDTEKKPVIDEIGDYDEVESWLKVKQMGDLFLITYHNLENS</sequence>
<dbReference type="PROSITE" id="PS50181">
    <property type="entry name" value="FBOX"/>
    <property type="match status" value="1"/>
</dbReference>
<feature type="domain" description="F-box" evidence="1">
    <location>
        <begin position="1"/>
        <end position="58"/>
    </location>
</feature>
<organism evidence="2 3">
    <name type="scientific">Dactylellina haptotyla (strain CBS 200.50)</name>
    <name type="common">Nematode-trapping fungus</name>
    <name type="synonym">Monacrosporium haptotylum</name>
    <dbReference type="NCBI Taxonomy" id="1284197"/>
    <lineage>
        <taxon>Eukaryota</taxon>
        <taxon>Fungi</taxon>
        <taxon>Dikarya</taxon>
        <taxon>Ascomycota</taxon>
        <taxon>Pezizomycotina</taxon>
        <taxon>Orbiliomycetes</taxon>
        <taxon>Orbiliales</taxon>
        <taxon>Orbiliaceae</taxon>
        <taxon>Dactylellina</taxon>
    </lineage>
</organism>
<proteinExistence type="predicted"/>
<protein>
    <recommendedName>
        <fullName evidence="1">F-box domain-containing protein</fullName>
    </recommendedName>
</protein>
<dbReference type="OrthoDB" id="3945550at2759"/>
<dbReference type="InterPro" id="IPR001810">
    <property type="entry name" value="F-box_dom"/>
</dbReference>
<evidence type="ECO:0000313" key="2">
    <source>
        <dbReference type="EMBL" id="EPS38478.1"/>
    </source>
</evidence>
<gene>
    <name evidence="2" type="ORF">H072_7787</name>
</gene>
<dbReference type="AlphaFoldDB" id="S8BGQ1"/>
<evidence type="ECO:0000313" key="3">
    <source>
        <dbReference type="Proteomes" id="UP000015100"/>
    </source>
</evidence>
<reference evidence="2 3" key="1">
    <citation type="journal article" date="2013" name="PLoS Genet.">
        <title>Genomic mechanisms accounting for the adaptation to parasitism in nematode-trapping fungi.</title>
        <authorList>
            <person name="Meerupati T."/>
            <person name="Andersson K.M."/>
            <person name="Friman E."/>
            <person name="Kumar D."/>
            <person name="Tunlid A."/>
            <person name="Ahren D."/>
        </authorList>
    </citation>
    <scope>NUCLEOTIDE SEQUENCE [LARGE SCALE GENOMIC DNA]</scope>
    <source>
        <strain evidence="2 3">CBS 200.50</strain>
    </source>
</reference>
<evidence type="ECO:0000259" key="1">
    <source>
        <dbReference type="PROSITE" id="PS50181"/>
    </source>
</evidence>
<dbReference type="Pfam" id="PF12937">
    <property type="entry name" value="F-box-like"/>
    <property type="match status" value="1"/>
</dbReference>
<reference evidence="3" key="2">
    <citation type="submission" date="2013-04" db="EMBL/GenBank/DDBJ databases">
        <title>Genomic mechanisms accounting for the adaptation to parasitism in nematode-trapping fungi.</title>
        <authorList>
            <person name="Ahren D.G."/>
        </authorList>
    </citation>
    <scope>NUCLEOTIDE SEQUENCE [LARGE SCALE GENOMIC DNA]</scope>
    <source>
        <strain evidence="3">CBS 200.50</strain>
    </source>
</reference>
<dbReference type="Proteomes" id="UP000015100">
    <property type="component" value="Unassembled WGS sequence"/>
</dbReference>
<keyword evidence="3" id="KW-1185">Reference proteome</keyword>
<dbReference type="EMBL" id="AQGS01000546">
    <property type="protein sequence ID" value="EPS38478.1"/>
    <property type="molecule type" value="Genomic_DNA"/>
</dbReference>
<name>S8BGQ1_DACHA</name>
<dbReference type="HOGENOM" id="CLU_483125_0_0_1"/>